<keyword evidence="9" id="KW-0614">Plasmid</keyword>
<evidence type="ECO:0000256" key="5">
    <source>
        <dbReference type="ARBA" id="ARBA00023157"/>
    </source>
</evidence>
<dbReference type="AlphaFoldDB" id="A0A5P6PGQ9"/>
<feature type="domain" description="Thioredoxin" evidence="8">
    <location>
        <begin position="20"/>
        <end position="208"/>
    </location>
</feature>
<dbReference type="InterPro" id="IPR036249">
    <property type="entry name" value="Thioredoxin-like_sf"/>
</dbReference>
<dbReference type="PANTHER" id="PTHR13887">
    <property type="entry name" value="GLUTATHIONE S-TRANSFERASE KAPPA"/>
    <property type="match status" value="1"/>
</dbReference>
<evidence type="ECO:0000259" key="8">
    <source>
        <dbReference type="PROSITE" id="PS51352"/>
    </source>
</evidence>
<geneLocation type="plasmid" evidence="10">
    <name>pbbpl7hg1</name>
</geneLocation>
<evidence type="ECO:0000256" key="7">
    <source>
        <dbReference type="SAM" id="SignalP"/>
    </source>
</evidence>
<dbReference type="PROSITE" id="PS51352">
    <property type="entry name" value="THIOREDOXIN_2"/>
    <property type="match status" value="1"/>
</dbReference>
<keyword evidence="3 7" id="KW-0732">Signal</keyword>
<keyword evidence="4" id="KW-0560">Oxidoreductase</keyword>
<dbReference type="Gene3D" id="3.40.30.10">
    <property type="entry name" value="Glutaredoxin"/>
    <property type="match status" value="1"/>
</dbReference>
<feature type="signal peptide" evidence="7">
    <location>
        <begin position="1"/>
        <end position="30"/>
    </location>
</feature>
<dbReference type="EMBL" id="CP044544">
    <property type="protein sequence ID" value="QFI77589.1"/>
    <property type="molecule type" value="Genomic_DNA"/>
</dbReference>
<evidence type="ECO:0000256" key="1">
    <source>
        <dbReference type="ARBA" id="ARBA00003565"/>
    </source>
</evidence>
<dbReference type="Pfam" id="PF13462">
    <property type="entry name" value="Thioredoxin_4"/>
    <property type="match status" value="1"/>
</dbReference>
<keyword evidence="5" id="KW-1015">Disulfide bond</keyword>
<accession>A0A5P6PGQ9</accession>
<evidence type="ECO:0000256" key="4">
    <source>
        <dbReference type="ARBA" id="ARBA00023002"/>
    </source>
</evidence>
<dbReference type="OrthoDB" id="9780147at2"/>
<feature type="chain" id="PRO_5024809849" evidence="7">
    <location>
        <begin position="31"/>
        <end position="212"/>
    </location>
</feature>
<evidence type="ECO:0000313" key="10">
    <source>
        <dbReference type="Proteomes" id="UP000325641"/>
    </source>
</evidence>
<dbReference type="SUPFAM" id="SSF52833">
    <property type="entry name" value="Thioredoxin-like"/>
    <property type="match status" value="1"/>
</dbReference>
<dbReference type="CDD" id="cd03023">
    <property type="entry name" value="DsbA_Com1_like"/>
    <property type="match status" value="1"/>
</dbReference>
<protein>
    <submittedName>
        <fullName evidence="9">DsbA family protein</fullName>
    </submittedName>
</protein>
<dbReference type="InterPro" id="IPR012336">
    <property type="entry name" value="Thioredoxin-like_fold"/>
</dbReference>
<evidence type="ECO:0000313" key="9">
    <source>
        <dbReference type="EMBL" id="QFI77589.1"/>
    </source>
</evidence>
<comment type="similarity">
    <text evidence="2">Belongs to the thioredoxin family. DsbA subfamily.</text>
</comment>
<reference evidence="10" key="1">
    <citation type="submission" date="2019-10" db="EMBL/GenBank/DDBJ databases">
        <title>Complete Genome Sequence of Bradyrhizobium betae type strain PL7HG1T.</title>
        <authorList>
            <person name="Bromfield E.S.P."/>
            <person name="Cloutier S."/>
        </authorList>
    </citation>
    <scope>NUCLEOTIDE SEQUENCE [LARGE SCALE GENOMIC DNA]</scope>
    <source>
        <strain evidence="10">PL7HG1</strain>
        <plasmid evidence="10">pbbpl7hg1</plasmid>
    </source>
</reference>
<name>A0A5P6PGQ9_9BRAD</name>
<evidence type="ECO:0000256" key="6">
    <source>
        <dbReference type="ARBA" id="ARBA00023284"/>
    </source>
</evidence>
<dbReference type="InterPro" id="IPR013766">
    <property type="entry name" value="Thioredoxin_domain"/>
</dbReference>
<proteinExistence type="inferred from homology"/>
<dbReference type="RefSeq" id="WP_100554956.1">
    <property type="nucleotide sequence ID" value="NZ_CP044544.1"/>
</dbReference>
<keyword evidence="6" id="KW-0676">Redox-active center</keyword>
<dbReference type="Proteomes" id="UP000325641">
    <property type="component" value="Plasmid pBbPL7HG1"/>
</dbReference>
<dbReference type="PANTHER" id="PTHR13887:SF14">
    <property type="entry name" value="DISULFIDE BOND FORMATION PROTEIN D"/>
    <property type="match status" value="1"/>
</dbReference>
<evidence type="ECO:0000256" key="2">
    <source>
        <dbReference type="ARBA" id="ARBA00005791"/>
    </source>
</evidence>
<evidence type="ECO:0000256" key="3">
    <source>
        <dbReference type="ARBA" id="ARBA00022729"/>
    </source>
</evidence>
<organism evidence="9 10">
    <name type="scientific">Bradyrhizobium betae</name>
    <dbReference type="NCBI Taxonomy" id="244734"/>
    <lineage>
        <taxon>Bacteria</taxon>
        <taxon>Pseudomonadati</taxon>
        <taxon>Pseudomonadota</taxon>
        <taxon>Alphaproteobacteria</taxon>
        <taxon>Hyphomicrobiales</taxon>
        <taxon>Nitrobacteraceae</taxon>
        <taxon>Bradyrhizobium</taxon>
    </lineage>
</organism>
<sequence length="212" mass="22829">MSATRPNNFAARLILSLALLMPMAVSHAFAQDADTSAEAIQNDPATPTAGNPKGDLTIVTFFDYNCPFCKKAEPALEQVVEEDGHIRLVYKDWPILTKASVYGAQLALAAKYQGKYAAVHAALMSIPGPKIPEDQMLAAIRKSGVDMDKLDADLKAHGDEITALLRRNLAQADSLGLQGTPAYLVGHYRVTSALTYDGFKRAVADARAQAKK</sequence>
<comment type="function">
    <text evidence="1">May be required for disulfide bond formation in some proteins.</text>
</comment>
<dbReference type="GO" id="GO:0016491">
    <property type="term" value="F:oxidoreductase activity"/>
    <property type="evidence" value="ECO:0007669"/>
    <property type="project" value="UniProtKB-KW"/>
</dbReference>
<gene>
    <name evidence="9" type="ORF">F8237_35410</name>
</gene>
<dbReference type="KEGG" id="bbet:F8237_35410"/>